<gene>
    <name evidence="2" type="ORF">BW897_25480</name>
</gene>
<evidence type="ECO:0000313" key="2">
    <source>
        <dbReference type="EMBL" id="OOR09846.1"/>
    </source>
</evidence>
<evidence type="ECO:0000313" key="3">
    <source>
        <dbReference type="Proteomes" id="UP000190906"/>
    </source>
</evidence>
<evidence type="ECO:0008006" key="4">
    <source>
        <dbReference type="Google" id="ProtNLM"/>
    </source>
</evidence>
<feature type="chain" id="PRO_5012684631" description="Group-specific protein" evidence="1">
    <location>
        <begin position="28"/>
        <end position="197"/>
    </location>
</feature>
<accession>A0A1S9TIJ5</accession>
<dbReference type="EMBL" id="MUAJ01000037">
    <property type="protein sequence ID" value="OOR09846.1"/>
    <property type="molecule type" value="Genomic_DNA"/>
</dbReference>
<comment type="caution">
    <text evidence="2">The sequence shown here is derived from an EMBL/GenBank/DDBJ whole genome shotgun (WGS) entry which is preliminary data.</text>
</comment>
<name>A0A1S9TIJ5_BACCE</name>
<dbReference type="RefSeq" id="WP_078205409.1">
    <property type="nucleotide sequence ID" value="NZ_MUAJ01000037.1"/>
</dbReference>
<protein>
    <recommendedName>
        <fullName evidence="4">Group-specific protein</fullName>
    </recommendedName>
</protein>
<reference evidence="2 3" key="1">
    <citation type="submission" date="2017-01" db="EMBL/GenBank/DDBJ databases">
        <title>Bacillus cereus isolates.</title>
        <authorList>
            <person name="Beno S.M."/>
        </authorList>
    </citation>
    <scope>NUCLEOTIDE SEQUENCE [LARGE SCALE GENOMIC DNA]</scope>
    <source>
        <strain evidence="2 3">FSL H8-0485</strain>
    </source>
</reference>
<proteinExistence type="predicted"/>
<dbReference type="AlphaFoldDB" id="A0A1S9TIJ5"/>
<keyword evidence="1" id="KW-0732">Signal</keyword>
<dbReference type="Proteomes" id="UP000190906">
    <property type="component" value="Unassembled WGS sequence"/>
</dbReference>
<organism evidence="2 3">
    <name type="scientific">Bacillus cereus</name>
    <dbReference type="NCBI Taxonomy" id="1396"/>
    <lineage>
        <taxon>Bacteria</taxon>
        <taxon>Bacillati</taxon>
        <taxon>Bacillota</taxon>
        <taxon>Bacilli</taxon>
        <taxon>Bacillales</taxon>
        <taxon>Bacillaceae</taxon>
        <taxon>Bacillus</taxon>
        <taxon>Bacillus cereus group</taxon>
    </lineage>
</organism>
<evidence type="ECO:0000256" key="1">
    <source>
        <dbReference type="SAM" id="SignalP"/>
    </source>
</evidence>
<sequence length="197" mass="21332">MLKKKLGKLGVGALALGVLIPSTSAFAEEPTTLPANGVNYEQTNLSHTQISEDFKIEIYDKDKNLVKAYNKEELAQFNLQLSSNAPIGFQNNTINPLALKTTSFGSASFSDYVWVKSGVSFKNPQSVAVETSEYVQGLAVAIYEDGTYWGEALVKGKFTGGLNIPTGHLTSGGYYQIKFINRGGGRIVIDSGLVFHQ</sequence>
<feature type="signal peptide" evidence="1">
    <location>
        <begin position="1"/>
        <end position="27"/>
    </location>
</feature>